<proteinExistence type="predicted"/>
<dbReference type="Gene3D" id="1.20.1560.10">
    <property type="entry name" value="ABC transporter type 1, transmembrane domain"/>
    <property type="match status" value="1"/>
</dbReference>
<dbReference type="InterPro" id="IPR027417">
    <property type="entry name" value="P-loop_NTPase"/>
</dbReference>
<evidence type="ECO:0000313" key="10">
    <source>
        <dbReference type="EMBL" id="NRN63646.1"/>
    </source>
</evidence>
<dbReference type="InterPro" id="IPR039421">
    <property type="entry name" value="Type_1_exporter"/>
</dbReference>
<dbReference type="PANTHER" id="PTHR24221">
    <property type="entry name" value="ATP-BINDING CASSETTE SUB-FAMILY B"/>
    <property type="match status" value="1"/>
</dbReference>
<keyword evidence="6 7" id="KW-0472">Membrane</keyword>
<accession>A0ABX2EY06</accession>
<dbReference type="PROSITE" id="PS00211">
    <property type="entry name" value="ABC_TRANSPORTER_1"/>
    <property type="match status" value="1"/>
</dbReference>
<feature type="transmembrane region" description="Helical" evidence="7">
    <location>
        <begin position="155"/>
        <end position="176"/>
    </location>
</feature>
<comment type="caution">
    <text evidence="10">The sequence shown here is derived from an EMBL/GenBank/DDBJ whole genome shotgun (WGS) entry which is preliminary data.</text>
</comment>
<keyword evidence="3" id="KW-0547">Nucleotide-binding</keyword>
<evidence type="ECO:0000256" key="2">
    <source>
        <dbReference type="ARBA" id="ARBA00022692"/>
    </source>
</evidence>
<gene>
    <name evidence="10" type="ORF">GC106_8470</name>
</gene>
<dbReference type="InterPro" id="IPR017871">
    <property type="entry name" value="ABC_transporter-like_CS"/>
</dbReference>
<dbReference type="Proteomes" id="UP000763557">
    <property type="component" value="Unassembled WGS sequence"/>
</dbReference>
<organism evidence="10 11">
    <name type="scientific">Kibdelosporangium persicum</name>
    <dbReference type="NCBI Taxonomy" id="2698649"/>
    <lineage>
        <taxon>Bacteria</taxon>
        <taxon>Bacillati</taxon>
        <taxon>Actinomycetota</taxon>
        <taxon>Actinomycetes</taxon>
        <taxon>Pseudonocardiales</taxon>
        <taxon>Pseudonocardiaceae</taxon>
        <taxon>Kibdelosporangium</taxon>
    </lineage>
</organism>
<evidence type="ECO:0000256" key="1">
    <source>
        <dbReference type="ARBA" id="ARBA00004651"/>
    </source>
</evidence>
<protein>
    <submittedName>
        <fullName evidence="10">Xenobiotic-transporting ATPase</fullName>
    </submittedName>
</protein>
<feature type="domain" description="ABC transporter" evidence="8">
    <location>
        <begin position="328"/>
        <end position="562"/>
    </location>
</feature>
<dbReference type="PANTHER" id="PTHR24221:SF654">
    <property type="entry name" value="ATP-BINDING CASSETTE SUB-FAMILY B MEMBER 6"/>
    <property type="match status" value="1"/>
</dbReference>
<name>A0ABX2EY06_9PSEU</name>
<comment type="subcellular location">
    <subcellularLocation>
        <location evidence="1">Cell membrane</location>
        <topology evidence="1">Multi-pass membrane protein</topology>
    </subcellularLocation>
</comment>
<dbReference type="InterPro" id="IPR003593">
    <property type="entry name" value="AAA+_ATPase"/>
</dbReference>
<evidence type="ECO:0000256" key="7">
    <source>
        <dbReference type="SAM" id="Phobius"/>
    </source>
</evidence>
<dbReference type="InterPro" id="IPR003439">
    <property type="entry name" value="ABC_transporter-like_ATP-bd"/>
</dbReference>
<dbReference type="PROSITE" id="PS50893">
    <property type="entry name" value="ABC_TRANSPORTER_2"/>
    <property type="match status" value="1"/>
</dbReference>
<sequence>MITDLRLLLGPRILNRYLAWTAGYGVLSGIAAALLVPVVEDLASGERDAIGRHLPALAIVTLAACVVRYVQTMRGSAAALKTMSSLHQRLGDHLVSLPLGWFDSDRTGRLTRVATDGTVMITGIFAHLLSPLVISVAAPTTVTIALFFYDWRLGLATAVSIPVLALAFRFAAWTLARGEARNHAADVEAGTRVIEFGRNQRVLRAFGRGVHGYQPLEDAISEQQRIRRRTLGHGVVGLSVSGLAVQLAVTVLMLVCVWLALDGAVTPAAAVALTALAFRFAGPLADVSEYAGAIRIAGNDLRRLTDVLRTPGMPEPSASAPLTRPGQIDLDRVSFGYSPETPVLRSFSLTVPPGSVTALVGPSGSGKTTVIRLISRFWDVQEGVVRVGGVDVRDLRTEDLTRQLALVSQDVYLFDDTLAANIRLGRPEATDAELAEAARLAGVDEIVARLPHGWQTRVGEGGVSVSGGERQRVAIARALLKQAPIVLLDEVTAALDPENELYLRRSIRQLAQYSTVVLVAHRLNNVVDADQIVVVDSGRVVETGTHESLIAADGAYARLWHAKSHGQGWRLGGR</sequence>
<dbReference type="PROSITE" id="PS50929">
    <property type="entry name" value="ABC_TM1F"/>
    <property type="match status" value="1"/>
</dbReference>
<evidence type="ECO:0000259" key="8">
    <source>
        <dbReference type="PROSITE" id="PS50893"/>
    </source>
</evidence>
<keyword evidence="5 7" id="KW-1133">Transmembrane helix</keyword>
<dbReference type="SUPFAM" id="SSF90123">
    <property type="entry name" value="ABC transporter transmembrane region"/>
    <property type="match status" value="1"/>
</dbReference>
<feature type="transmembrane region" description="Helical" evidence="7">
    <location>
        <begin position="17"/>
        <end position="38"/>
    </location>
</feature>
<evidence type="ECO:0000256" key="4">
    <source>
        <dbReference type="ARBA" id="ARBA00022840"/>
    </source>
</evidence>
<evidence type="ECO:0000259" key="9">
    <source>
        <dbReference type="PROSITE" id="PS50929"/>
    </source>
</evidence>
<feature type="transmembrane region" description="Helical" evidence="7">
    <location>
        <begin position="50"/>
        <end position="70"/>
    </location>
</feature>
<dbReference type="InterPro" id="IPR036640">
    <property type="entry name" value="ABC1_TM_sf"/>
</dbReference>
<evidence type="ECO:0000313" key="11">
    <source>
        <dbReference type="Proteomes" id="UP000763557"/>
    </source>
</evidence>
<feature type="transmembrane region" description="Helical" evidence="7">
    <location>
        <begin position="128"/>
        <end position="149"/>
    </location>
</feature>
<dbReference type="Gene3D" id="3.40.50.300">
    <property type="entry name" value="P-loop containing nucleotide triphosphate hydrolases"/>
    <property type="match status" value="1"/>
</dbReference>
<keyword evidence="4" id="KW-0067">ATP-binding</keyword>
<dbReference type="Pfam" id="PF00005">
    <property type="entry name" value="ABC_tran"/>
    <property type="match status" value="1"/>
</dbReference>
<evidence type="ECO:0000256" key="3">
    <source>
        <dbReference type="ARBA" id="ARBA00022741"/>
    </source>
</evidence>
<evidence type="ECO:0000256" key="5">
    <source>
        <dbReference type="ARBA" id="ARBA00022989"/>
    </source>
</evidence>
<feature type="domain" description="ABC transmembrane type-1" evidence="9">
    <location>
        <begin position="18"/>
        <end position="294"/>
    </location>
</feature>
<reference evidence="10 11" key="1">
    <citation type="submission" date="2020-01" db="EMBL/GenBank/DDBJ databases">
        <title>Kibdelosporangium persica a novel Actinomycetes from a hot desert in Iran.</title>
        <authorList>
            <person name="Safaei N."/>
            <person name="Zaburannyi N."/>
            <person name="Mueller R."/>
            <person name="Wink J."/>
        </authorList>
    </citation>
    <scope>NUCLEOTIDE SEQUENCE [LARGE SCALE GENOMIC DNA]</scope>
    <source>
        <strain evidence="10 11">4NS15</strain>
    </source>
</reference>
<dbReference type="InterPro" id="IPR011527">
    <property type="entry name" value="ABC1_TM_dom"/>
</dbReference>
<keyword evidence="2 7" id="KW-0812">Transmembrane</keyword>
<feature type="transmembrane region" description="Helical" evidence="7">
    <location>
        <begin position="235"/>
        <end position="261"/>
    </location>
</feature>
<keyword evidence="11" id="KW-1185">Reference proteome</keyword>
<dbReference type="Pfam" id="PF00664">
    <property type="entry name" value="ABC_membrane"/>
    <property type="match status" value="1"/>
</dbReference>
<dbReference type="SUPFAM" id="SSF52540">
    <property type="entry name" value="P-loop containing nucleoside triphosphate hydrolases"/>
    <property type="match status" value="1"/>
</dbReference>
<evidence type="ECO:0000256" key="6">
    <source>
        <dbReference type="ARBA" id="ARBA00023136"/>
    </source>
</evidence>
<dbReference type="SMART" id="SM00382">
    <property type="entry name" value="AAA"/>
    <property type="match status" value="1"/>
</dbReference>
<dbReference type="RefSeq" id="WP_173124509.1">
    <property type="nucleotide sequence ID" value="NZ_CBCSGW010000019.1"/>
</dbReference>
<dbReference type="EMBL" id="JAAATY010000001">
    <property type="protein sequence ID" value="NRN63646.1"/>
    <property type="molecule type" value="Genomic_DNA"/>
</dbReference>